<dbReference type="PANTHER" id="PTHR43684:SF1">
    <property type="entry name" value="ENOYL-COA DELTA ISOMERASE 2"/>
    <property type="match status" value="1"/>
</dbReference>
<dbReference type="Pfam" id="PF00378">
    <property type="entry name" value="ECH_1"/>
    <property type="match status" value="1"/>
</dbReference>
<comment type="subcellular location">
    <subcellularLocation>
        <location evidence="1">Peroxisome</location>
    </subcellularLocation>
</comment>
<reference evidence="4" key="1">
    <citation type="submission" date="2022-03" db="EMBL/GenBank/DDBJ databases">
        <title>Genomic Encyclopedia of Type Strains, Phase III (KMG-III): the genomes of soil and plant-associated and newly described type strains.</title>
        <authorList>
            <person name="Whitman W."/>
        </authorList>
    </citation>
    <scope>NUCLEOTIDE SEQUENCE</scope>
    <source>
        <strain evidence="4">ANL 6-2</strain>
    </source>
</reference>
<evidence type="ECO:0000256" key="3">
    <source>
        <dbReference type="ARBA" id="ARBA00023235"/>
    </source>
</evidence>
<dbReference type="SUPFAM" id="SSF52096">
    <property type="entry name" value="ClpP/crotonase"/>
    <property type="match status" value="1"/>
</dbReference>
<proteinExistence type="predicted"/>
<dbReference type="AlphaFoldDB" id="A0AAE3G4K5"/>
<evidence type="ECO:0000256" key="1">
    <source>
        <dbReference type="ARBA" id="ARBA00004275"/>
    </source>
</evidence>
<keyword evidence="5" id="KW-1185">Reference proteome</keyword>
<dbReference type="RefSeq" id="WP_253474755.1">
    <property type="nucleotide sequence ID" value="NZ_JALJXV010000002.1"/>
</dbReference>
<keyword evidence="3" id="KW-0413">Isomerase</keyword>
<evidence type="ECO:0000313" key="5">
    <source>
        <dbReference type="Proteomes" id="UP001205843"/>
    </source>
</evidence>
<organism evidence="4 5">
    <name type="scientific">Natronocella acetinitrilica</name>
    <dbReference type="NCBI Taxonomy" id="414046"/>
    <lineage>
        <taxon>Bacteria</taxon>
        <taxon>Pseudomonadati</taxon>
        <taxon>Pseudomonadota</taxon>
        <taxon>Gammaproteobacteria</taxon>
        <taxon>Chromatiales</taxon>
        <taxon>Ectothiorhodospiraceae</taxon>
        <taxon>Natronocella</taxon>
    </lineage>
</organism>
<comment type="caution">
    <text evidence="4">The sequence shown here is derived from an EMBL/GenBank/DDBJ whole genome shotgun (WGS) entry which is preliminary data.</text>
</comment>
<dbReference type="InterPro" id="IPR051053">
    <property type="entry name" value="ECH/Chromodomain_protein"/>
</dbReference>
<sequence length="259" mass="27995">MSDAVLIRREGAVLWIRFNRPEKRNALTSPMYEAICDGVREARDDSGVRVLAFGGEGDAFTAGNDLQDFATWGDFLQRGAQPPVLELIDLVADFDKPMIAAVRGAAVGIGTTLLLHCDVVLASGTAKFCMPFAGLGVVPEFGASWLLPRIAGRVLASHALLTAEPFDLDRAVQLGIVSEPCGDGELDQRATERAAKLAAMPPLALKATRRLLRSEAEQAELRKVIHAEKLAFIEGLASAEHREAVTAFFEKRPPRFDGC</sequence>
<evidence type="ECO:0000256" key="2">
    <source>
        <dbReference type="ARBA" id="ARBA00023140"/>
    </source>
</evidence>
<dbReference type="CDD" id="cd06558">
    <property type="entry name" value="crotonase-like"/>
    <property type="match status" value="1"/>
</dbReference>
<dbReference type="Proteomes" id="UP001205843">
    <property type="component" value="Unassembled WGS sequence"/>
</dbReference>
<evidence type="ECO:0000313" key="4">
    <source>
        <dbReference type="EMBL" id="MCP1673767.1"/>
    </source>
</evidence>
<dbReference type="GO" id="GO:0004165">
    <property type="term" value="F:delta(3)-delta(2)-enoyl-CoA isomerase activity"/>
    <property type="evidence" value="ECO:0007669"/>
    <property type="project" value="UniProtKB-ARBA"/>
</dbReference>
<keyword evidence="2" id="KW-0576">Peroxisome</keyword>
<dbReference type="Gene3D" id="3.90.226.10">
    <property type="entry name" value="2-enoyl-CoA Hydratase, Chain A, domain 1"/>
    <property type="match status" value="1"/>
</dbReference>
<protein>
    <submittedName>
        <fullName evidence="4">Enoyl-CoA hydratase/carnithine racemase</fullName>
    </submittedName>
</protein>
<name>A0AAE3G4K5_9GAMM</name>
<dbReference type="InterPro" id="IPR029045">
    <property type="entry name" value="ClpP/crotonase-like_dom_sf"/>
</dbReference>
<dbReference type="InterPro" id="IPR001753">
    <property type="entry name" value="Enoyl-CoA_hydra/iso"/>
</dbReference>
<gene>
    <name evidence="4" type="ORF">J2T57_000866</name>
</gene>
<dbReference type="EMBL" id="JALJXV010000002">
    <property type="protein sequence ID" value="MCP1673767.1"/>
    <property type="molecule type" value="Genomic_DNA"/>
</dbReference>
<accession>A0AAE3G4K5</accession>
<dbReference type="PANTHER" id="PTHR43684">
    <property type="match status" value="1"/>
</dbReference>